<dbReference type="AlphaFoldDB" id="A0ABD1KGR8"/>
<evidence type="ECO:0000256" key="2">
    <source>
        <dbReference type="SAM" id="MobiDB-lite"/>
    </source>
</evidence>
<evidence type="ECO:0000256" key="1">
    <source>
        <dbReference type="PROSITE-ProRule" id="PRU00047"/>
    </source>
</evidence>
<proteinExistence type="predicted"/>
<sequence length="316" mass="35918">MIVPWFLGGPWVPKFEGGQGQMSFGQWRTQIESFLRAQTLNTAQGVDFVLSALQGDARREVLLLPEAKRRTVEQILQELQGLYGEKTTAAQLRTQFFSCKQRPGEGVNAYILRLRECLYQWSQREVLDPEATDENLRSQLMLGLLPGPIQIELQRLLRRAEPMTFVDLCKEAKAVEHELQTPEVHTREVHSTLSEEDGNVQRVAAAVGPHTRSSLIDWQSLKEALRSEMMAEVREQMSTLKGDLLGEIKQQLQGFCSQQSQGSSRQAGRGDVRPREQRRANRTPRWDDQGRPICLQCGRVGHMQRHCPSRGSNQGF</sequence>
<reference evidence="4 5" key="1">
    <citation type="submission" date="2024-09" db="EMBL/GenBank/DDBJ databases">
        <title>A chromosome-level genome assembly of Gray's grenadier anchovy, Coilia grayii.</title>
        <authorList>
            <person name="Fu Z."/>
        </authorList>
    </citation>
    <scope>NUCLEOTIDE SEQUENCE [LARGE SCALE GENOMIC DNA]</scope>
    <source>
        <strain evidence="4">G4</strain>
        <tissue evidence="4">Muscle</tissue>
    </source>
</reference>
<keyword evidence="1" id="KW-0863">Zinc-finger</keyword>
<feature type="region of interest" description="Disordered" evidence="2">
    <location>
        <begin position="255"/>
        <end position="293"/>
    </location>
</feature>
<dbReference type="PROSITE" id="PS50158">
    <property type="entry name" value="ZF_CCHC"/>
    <property type="match status" value="1"/>
</dbReference>
<dbReference type="InterPro" id="IPR026523">
    <property type="entry name" value="PNMA"/>
</dbReference>
<comment type="caution">
    <text evidence="4">The sequence shown here is derived from an EMBL/GenBank/DDBJ whole genome shotgun (WGS) entry which is preliminary data.</text>
</comment>
<evidence type="ECO:0000313" key="4">
    <source>
        <dbReference type="EMBL" id="KAL2098319.1"/>
    </source>
</evidence>
<dbReference type="SMART" id="SM00343">
    <property type="entry name" value="ZnF_C2HC"/>
    <property type="match status" value="1"/>
</dbReference>
<dbReference type="GO" id="GO:0008270">
    <property type="term" value="F:zinc ion binding"/>
    <property type="evidence" value="ECO:0007669"/>
    <property type="project" value="UniProtKB-KW"/>
</dbReference>
<keyword evidence="1" id="KW-0479">Metal-binding</keyword>
<feature type="domain" description="CCHC-type" evidence="3">
    <location>
        <begin position="294"/>
        <end position="309"/>
    </location>
</feature>
<keyword evidence="1" id="KW-0862">Zinc</keyword>
<keyword evidence="5" id="KW-1185">Reference proteome</keyword>
<dbReference type="InterPro" id="IPR001878">
    <property type="entry name" value="Znf_CCHC"/>
</dbReference>
<feature type="compositionally biased region" description="Low complexity" evidence="2">
    <location>
        <begin position="255"/>
        <end position="267"/>
    </location>
</feature>
<dbReference type="PANTHER" id="PTHR23095:SF55">
    <property type="entry name" value="PARANEOPLASTIC ANTIGEN MA1 HOMOLOG"/>
    <property type="match status" value="1"/>
</dbReference>
<feature type="compositionally biased region" description="Basic and acidic residues" evidence="2">
    <location>
        <begin position="268"/>
        <end position="290"/>
    </location>
</feature>
<protein>
    <recommendedName>
        <fullName evidence="3">CCHC-type domain-containing protein</fullName>
    </recommendedName>
</protein>
<gene>
    <name evidence="4" type="ORF">ACEWY4_007526</name>
</gene>
<evidence type="ECO:0000259" key="3">
    <source>
        <dbReference type="PROSITE" id="PS50158"/>
    </source>
</evidence>
<dbReference type="PANTHER" id="PTHR23095">
    <property type="entry name" value="PARANEOPLASTIC ANTIGEN"/>
    <property type="match status" value="1"/>
</dbReference>
<organism evidence="4 5">
    <name type="scientific">Coilia grayii</name>
    <name type="common">Gray's grenadier anchovy</name>
    <dbReference type="NCBI Taxonomy" id="363190"/>
    <lineage>
        <taxon>Eukaryota</taxon>
        <taxon>Metazoa</taxon>
        <taxon>Chordata</taxon>
        <taxon>Craniata</taxon>
        <taxon>Vertebrata</taxon>
        <taxon>Euteleostomi</taxon>
        <taxon>Actinopterygii</taxon>
        <taxon>Neopterygii</taxon>
        <taxon>Teleostei</taxon>
        <taxon>Clupei</taxon>
        <taxon>Clupeiformes</taxon>
        <taxon>Clupeoidei</taxon>
        <taxon>Engraulidae</taxon>
        <taxon>Coilinae</taxon>
        <taxon>Coilia</taxon>
    </lineage>
</organism>
<dbReference type="Proteomes" id="UP001591681">
    <property type="component" value="Unassembled WGS sequence"/>
</dbReference>
<name>A0ABD1KGR8_9TELE</name>
<dbReference type="InterPro" id="IPR048270">
    <property type="entry name" value="PNMA_C"/>
</dbReference>
<dbReference type="EMBL" id="JBHFQA010000006">
    <property type="protein sequence ID" value="KAL2098319.1"/>
    <property type="molecule type" value="Genomic_DNA"/>
</dbReference>
<dbReference type="Pfam" id="PF14893">
    <property type="entry name" value="PNMA"/>
    <property type="match status" value="1"/>
</dbReference>
<evidence type="ECO:0000313" key="5">
    <source>
        <dbReference type="Proteomes" id="UP001591681"/>
    </source>
</evidence>
<dbReference type="SUPFAM" id="SSF57756">
    <property type="entry name" value="Retrovirus zinc finger-like domains"/>
    <property type="match status" value="1"/>
</dbReference>
<dbReference type="InterPro" id="IPR036875">
    <property type="entry name" value="Znf_CCHC_sf"/>
</dbReference>
<accession>A0ABD1KGR8</accession>